<accession>A0A225A6N1</accession>
<sequence>MEESGDSIFDDFLQDYGQGDEIMDDLISKIKFVYRKPPSDDLCDKVQELLGGSRVIDYGGFKWVEPEWDSKEFRLLEKFLQEGARENETELLGHRMRGPIKLVRYIPQVPDHKRSPPRPYLICPSGYDDAAVLVRSVQKETQHLQIYDIDPRTTVQEVQEQIELLPKKYGTTLDNLLLLPHQSKIAWPIENELMFVCQLYSTGGPDMSAASADQEDDVSPFMRRFWWKWSR</sequence>
<protein>
    <submittedName>
        <fullName evidence="1">Uncharacterized protein</fullName>
    </submittedName>
</protein>
<gene>
    <name evidence="1" type="ORF">UA08_09441</name>
</gene>
<dbReference type="AlphaFoldDB" id="A0A225A6N1"/>
<name>A0A225A6N1_TALAT</name>
<organism evidence="1 2">
    <name type="scientific">Talaromyces atroroseus</name>
    <dbReference type="NCBI Taxonomy" id="1441469"/>
    <lineage>
        <taxon>Eukaryota</taxon>
        <taxon>Fungi</taxon>
        <taxon>Dikarya</taxon>
        <taxon>Ascomycota</taxon>
        <taxon>Pezizomycotina</taxon>
        <taxon>Eurotiomycetes</taxon>
        <taxon>Eurotiomycetidae</taxon>
        <taxon>Eurotiales</taxon>
        <taxon>Trichocomaceae</taxon>
        <taxon>Talaromyces</taxon>
        <taxon>Talaromyces sect. Trachyspermi</taxon>
    </lineage>
</organism>
<dbReference type="OrthoDB" id="4219640at2759"/>
<dbReference type="EMBL" id="LFMY01000023">
    <property type="protein sequence ID" value="OKL55290.1"/>
    <property type="molecule type" value="Genomic_DNA"/>
</dbReference>
<proteinExistence type="predicted"/>
<comment type="caution">
    <text evidence="1">The sequence shown here is derived from an EMBL/GenBank/DDBJ whole genome shotgun (WGS) entry which is preliminary data.</text>
</comment>
<dbReference type="RefSeq" id="XP_020115411.1">
    <property type="nucleotide sequence ID" value="XM_020265366.1"/>
</dbReference>
<reference evidence="1 2" key="1">
    <citation type="submission" date="2015-06" db="EMBL/GenBank/DDBJ databases">
        <title>Talaromyces atroroseus IBT 11181 draft genome.</title>
        <authorList>
            <person name="Rasmussen K.B."/>
            <person name="Rasmussen S."/>
            <person name="Petersen B."/>
            <person name="Sicheritz-Ponten T."/>
            <person name="Mortensen U.H."/>
            <person name="Thrane U."/>
        </authorList>
    </citation>
    <scope>NUCLEOTIDE SEQUENCE [LARGE SCALE GENOMIC DNA]</scope>
    <source>
        <strain evidence="1 2">IBT 11181</strain>
    </source>
</reference>
<evidence type="ECO:0000313" key="2">
    <source>
        <dbReference type="Proteomes" id="UP000214365"/>
    </source>
</evidence>
<evidence type="ECO:0000313" key="1">
    <source>
        <dbReference type="EMBL" id="OKL55290.1"/>
    </source>
</evidence>
<keyword evidence="2" id="KW-1185">Reference proteome</keyword>
<dbReference type="GeneID" id="31009197"/>
<dbReference type="Proteomes" id="UP000214365">
    <property type="component" value="Unassembled WGS sequence"/>
</dbReference>